<protein>
    <submittedName>
        <fullName evidence="2">DUF922 domain-containing protein</fullName>
    </submittedName>
</protein>
<dbReference type="InterPro" id="IPR010321">
    <property type="entry name" value="DUF922"/>
</dbReference>
<dbReference type="RefSeq" id="WP_305007564.1">
    <property type="nucleotide sequence ID" value="NZ_JAUQSY010000010.1"/>
</dbReference>
<evidence type="ECO:0000313" key="2">
    <source>
        <dbReference type="EMBL" id="MDO7876211.1"/>
    </source>
</evidence>
<accession>A0ABT9BD66</accession>
<name>A0ABT9BD66_9BACT</name>
<feature type="chain" id="PRO_5045723597" evidence="1">
    <location>
        <begin position="20"/>
        <end position="185"/>
    </location>
</feature>
<dbReference type="Proteomes" id="UP001176429">
    <property type="component" value="Unassembled WGS sequence"/>
</dbReference>
<dbReference type="Pfam" id="PF06037">
    <property type="entry name" value="DUF922"/>
    <property type="match status" value="1"/>
</dbReference>
<comment type="caution">
    <text evidence="2">The sequence shown here is derived from an EMBL/GenBank/DDBJ whole genome shotgun (WGS) entry which is preliminary data.</text>
</comment>
<proteinExistence type="predicted"/>
<dbReference type="EMBL" id="JAUQSY010000010">
    <property type="protein sequence ID" value="MDO7876211.1"/>
    <property type="molecule type" value="Genomic_DNA"/>
</dbReference>
<evidence type="ECO:0000256" key="1">
    <source>
        <dbReference type="SAM" id="SignalP"/>
    </source>
</evidence>
<feature type="signal peptide" evidence="1">
    <location>
        <begin position="1"/>
        <end position="19"/>
    </location>
</feature>
<keyword evidence="3" id="KW-1185">Reference proteome</keyword>
<organism evidence="2 3">
    <name type="scientific">Hymenobacter aranciens</name>
    <dbReference type="NCBI Taxonomy" id="3063996"/>
    <lineage>
        <taxon>Bacteria</taxon>
        <taxon>Pseudomonadati</taxon>
        <taxon>Bacteroidota</taxon>
        <taxon>Cytophagia</taxon>
        <taxon>Cytophagales</taxon>
        <taxon>Hymenobacteraceae</taxon>
        <taxon>Hymenobacter</taxon>
    </lineage>
</organism>
<sequence length="185" mass="20545">MLSLLMPLLLAALTGQGPASSQPAKPAAAAPIPWSATRRLTVADFLGRPTSALAASTSSDIKANIGCTDFVFNGSAQATFDPNTSWIRDPKHLTEALLRHEQLHFDITEIYARKLRQKMVTFRQTADCGKLQPAFNNLTKAVYAEWGREEARYDQQSNHGLNAAQQTYWENQVQLKLDQLKEFAL</sequence>
<evidence type="ECO:0000313" key="3">
    <source>
        <dbReference type="Proteomes" id="UP001176429"/>
    </source>
</evidence>
<keyword evidence="1" id="KW-0732">Signal</keyword>
<reference evidence="2" key="1">
    <citation type="submission" date="2023-07" db="EMBL/GenBank/DDBJ databases">
        <authorList>
            <person name="Kim M.K."/>
        </authorList>
    </citation>
    <scope>NUCLEOTIDE SEQUENCE</scope>
    <source>
        <strain evidence="2">ASUV-10-1</strain>
    </source>
</reference>
<gene>
    <name evidence="2" type="ORF">Q5H93_15815</name>
</gene>